<evidence type="ECO:0000256" key="8">
    <source>
        <dbReference type="ARBA" id="ARBA00023159"/>
    </source>
</evidence>
<evidence type="ECO:0000256" key="6">
    <source>
        <dbReference type="ARBA" id="ARBA00023015"/>
    </source>
</evidence>
<dbReference type="KEGG" id="mwo:MWSIV6_1328"/>
<dbReference type="Gene3D" id="1.10.10.10">
    <property type="entry name" value="Winged helix-like DNA-binding domain superfamily/Winged helix DNA-binding domain"/>
    <property type="match status" value="1"/>
</dbReference>
<protein>
    <recommendedName>
        <fullName evidence="11">Manganese transport regulator</fullName>
    </recommendedName>
</protein>
<dbReference type="InterPro" id="IPR022687">
    <property type="entry name" value="HTH_DTXR"/>
</dbReference>
<keyword evidence="15" id="KW-1185">Reference proteome</keyword>
<dbReference type="SMART" id="SM00529">
    <property type="entry name" value="HTH_DTXR"/>
    <property type="match status" value="1"/>
</dbReference>
<evidence type="ECO:0000256" key="4">
    <source>
        <dbReference type="ARBA" id="ARBA00022490"/>
    </source>
</evidence>
<evidence type="ECO:0000313" key="14">
    <source>
        <dbReference type="EMBL" id="UXH31229.1"/>
    </source>
</evidence>
<evidence type="ECO:0000256" key="5">
    <source>
        <dbReference type="ARBA" id="ARBA00022491"/>
    </source>
</evidence>
<accession>A0A9E7RVF9</accession>
<keyword evidence="10" id="KW-0464">Manganese</keyword>
<name>A0A9E7RVF9_METWO</name>
<keyword evidence="7" id="KW-0238">DNA-binding</keyword>
<dbReference type="InterPro" id="IPR036388">
    <property type="entry name" value="WH-like_DNA-bd_sf"/>
</dbReference>
<dbReference type="PANTHER" id="PTHR33238">
    <property type="entry name" value="IRON (METAL) DEPENDENT REPRESSOR, DTXR FAMILY"/>
    <property type="match status" value="1"/>
</dbReference>
<dbReference type="InterPro" id="IPR050536">
    <property type="entry name" value="DtxR_MntR_Metal-Reg"/>
</dbReference>
<dbReference type="GeneID" id="75106928"/>
<dbReference type="GO" id="GO:0003700">
    <property type="term" value="F:DNA-binding transcription factor activity"/>
    <property type="evidence" value="ECO:0007669"/>
    <property type="project" value="InterPro"/>
</dbReference>
<dbReference type="PANTHER" id="PTHR33238:SF11">
    <property type="entry name" value="TRANSCRIPTIONAL REGULATOR MNTR"/>
    <property type="match status" value="1"/>
</dbReference>
<dbReference type="Pfam" id="PF01325">
    <property type="entry name" value="Fe_dep_repress"/>
    <property type="match status" value="1"/>
</dbReference>
<reference evidence="14" key="1">
    <citation type="submission" date="2022-09" db="EMBL/GenBank/DDBJ databases">
        <title>Characterization of three MwoI isoschizomers from sequenced genome and metagenomes.</title>
        <authorList>
            <person name="Fomenkov A."/>
            <person name="Xu S.Y."/>
            <person name="Roberts R.J."/>
        </authorList>
    </citation>
    <scope>NUCLEOTIDE SEQUENCE</scope>
    <source>
        <strain evidence="14">DSM 2970</strain>
    </source>
</reference>
<dbReference type="RefSeq" id="WP_074359248.1">
    <property type="nucleotide sequence ID" value="NZ_CP104550.1"/>
</dbReference>
<gene>
    <name evidence="14" type="ORF">N5910_06710</name>
    <name evidence="13" type="ORF">U2150_05450</name>
</gene>
<evidence type="ECO:0000256" key="1">
    <source>
        <dbReference type="ARBA" id="ARBA00004496"/>
    </source>
</evidence>
<dbReference type="GO" id="GO:0046983">
    <property type="term" value="F:protein dimerization activity"/>
    <property type="evidence" value="ECO:0007669"/>
    <property type="project" value="InterPro"/>
</dbReference>
<dbReference type="Proteomes" id="UP001369247">
    <property type="component" value="Unassembled WGS sequence"/>
</dbReference>
<keyword evidence="9" id="KW-0804">Transcription</keyword>
<evidence type="ECO:0000256" key="9">
    <source>
        <dbReference type="ARBA" id="ARBA00023163"/>
    </source>
</evidence>
<dbReference type="GO" id="GO:0003677">
    <property type="term" value="F:DNA binding"/>
    <property type="evidence" value="ECO:0007669"/>
    <property type="project" value="UniProtKB-KW"/>
</dbReference>
<dbReference type="Gene3D" id="1.10.60.10">
    <property type="entry name" value="Iron dependent repressor, metal binding and dimerisation domain"/>
    <property type="match status" value="1"/>
</dbReference>
<comment type="subunit">
    <text evidence="3">Homodimer.</text>
</comment>
<dbReference type="Proteomes" id="UP001065373">
    <property type="component" value="Chromosome"/>
</dbReference>
<comment type="subcellular location">
    <subcellularLocation>
        <location evidence="1">Cytoplasm</location>
    </subcellularLocation>
</comment>
<keyword evidence="5" id="KW-0678">Repressor</keyword>
<organism evidence="14">
    <name type="scientific">Methanothermobacter wolfeii</name>
    <name type="common">Methanobacterium wolfei</name>
    <dbReference type="NCBI Taxonomy" id="145261"/>
    <lineage>
        <taxon>Archaea</taxon>
        <taxon>Methanobacteriati</taxon>
        <taxon>Methanobacteriota</taxon>
        <taxon>Methanomada group</taxon>
        <taxon>Methanobacteria</taxon>
        <taxon>Methanobacteriales</taxon>
        <taxon>Methanobacteriaceae</taxon>
        <taxon>Methanothermobacter</taxon>
    </lineage>
</organism>
<dbReference type="InterPro" id="IPR036421">
    <property type="entry name" value="Fe_dep_repressor_sf"/>
</dbReference>
<dbReference type="PROSITE" id="PS50944">
    <property type="entry name" value="HTH_DTXR"/>
    <property type="match status" value="1"/>
</dbReference>
<comment type="similarity">
    <text evidence="2">Belongs to the DtxR/MntR family.</text>
</comment>
<dbReference type="Pfam" id="PF02742">
    <property type="entry name" value="Fe_dep_repr_C"/>
    <property type="match status" value="1"/>
</dbReference>
<dbReference type="SUPFAM" id="SSF46785">
    <property type="entry name" value="Winged helix' DNA-binding domain"/>
    <property type="match status" value="1"/>
</dbReference>
<dbReference type="SUPFAM" id="SSF47979">
    <property type="entry name" value="Iron-dependent repressor protein, dimerization domain"/>
    <property type="match status" value="1"/>
</dbReference>
<evidence type="ECO:0000259" key="12">
    <source>
        <dbReference type="PROSITE" id="PS50944"/>
    </source>
</evidence>
<keyword evidence="6" id="KW-0805">Transcription regulation</keyword>
<evidence type="ECO:0000313" key="13">
    <source>
        <dbReference type="EMBL" id="MEJ8542934.1"/>
    </source>
</evidence>
<dbReference type="InterPro" id="IPR036390">
    <property type="entry name" value="WH_DNA-bd_sf"/>
</dbReference>
<feature type="domain" description="HTH dtxR-type" evidence="12">
    <location>
        <begin position="3"/>
        <end position="63"/>
    </location>
</feature>
<evidence type="ECO:0000256" key="2">
    <source>
        <dbReference type="ARBA" id="ARBA00007871"/>
    </source>
</evidence>
<evidence type="ECO:0000256" key="7">
    <source>
        <dbReference type="ARBA" id="ARBA00023125"/>
    </source>
</evidence>
<keyword evidence="8" id="KW-0010">Activator</keyword>
<reference evidence="13 15" key="2">
    <citation type="submission" date="2023-12" db="EMBL/GenBank/DDBJ databases">
        <title>Phenotypic and Genomic Characterization of Methanothermobacter wolfeii Strain BSEL, a CO2-Capturing Archaeon with Minimal Nutrient Requirements.</title>
        <authorList>
            <person name="Ale Enriquez F."/>
            <person name="Ahring B.K."/>
        </authorList>
    </citation>
    <scope>NUCLEOTIDE SEQUENCE [LARGE SCALE GENOMIC DNA]</scope>
    <source>
        <strain evidence="13 15">BSEL-1</strain>
    </source>
</reference>
<evidence type="ECO:0000313" key="15">
    <source>
        <dbReference type="Proteomes" id="UP001369247"/>
    </source>
</evidence>
<dbReference type="GO" id="GO:0046914">
    <property type="term" value="F:transition metal ion binding"/>
    <property type="evidence" value="ECO:0007669"/>
    <property type="project" value="InterPro"/>
</dbReference>
<proteinExistence type="inferred from homology"/>
<evidence type="ECO:0000256" key="3">
    <source>
        <dbReference type="ARBA" id="ARBA00011738"/>
    </source>
</evidence>
<dbReference type="GO" id="GO:0005737">
    <property type="term" value="C:cytoplasm"/>
    <property type="evidence" value="ECO:0007669"/>
    <property type="project" value="UniProtKB-SubCell"/>
</dbReference>
<evidence type="ECO:0000256" key="10">
    <source>
        <dbReference type="ARBA" id="ARBA00023211"/>
    </source>
</evidence>
<sequence>MRLTRSMENYLEEMYRIRSHGIIRTSDLSAKMKVKPASATQMLKKLHGMGLVIHHPYLGAELTDEGRKLAAEVMRRHMLLECLFHEVLGMDLESAYDEASRMKHELFRETELALMRYLGNPSRCPHGIPIP</sequence>
<dbReference type="InterPro" id="IPR022689">
    <property type="entry name" value="Iron_dep_repressor"/>
</dbReference>
<evidence type="ECO:0000256" key="11">
    <source>
        <dbReference type="ARBA" id="ARBA00032593"/>
    </source>
</evidence>
<dbReference type="AlphaFoldDB" id="A0A9E7RVF9"/>
<dbReference type="EMBL" id="CP104550">
    <property type="protein sequence ID" value="UXH31229.1"/>
    <property type="molecule type" value="Genomic_DNA"/>
</dbReference>
<dbReference type="GeneID" id="58978951"/>
<dbReference type="EMBL" id="JAXUHJ010000008">
    <property type="protein sequence ID" value="MEJ8542934.1"/>
    <property type="molecule type" value="Genomic_DNA"/>
</dbReference>
<keyword evidence="4" id="KW-0963">Cytoplasm</keyword>
<dbReference type="InterPro" id="IPR001367">
    <property type="entry name" value="Fe_dep_repressor"/>
</dbReference>